<comment type="caution">
    <text evidence="2">The sequence shown here is derived from an EMBL/GenBank/DDBJ whole genome shotgun (WGS) entry which is preliminary data.</text>
</comment>
<dbReference type="RefSeq" id="WP_183752366.1">
    <property type="nucleotide sequence ID" value="NZ_JACICC010000004.1"/>
</dbReference>
<feature type="domain" description="HTH cro/C1-type" evidence="1">
    <location>
        <begin position="8"/>
        <end position="62"/>
    </location>
</feature>
<dbReference type="InterPro" id="IPR001387">
    <property type="entry name" value="Cro/C1-type_HTH"/>
</dbReference>
<dbReference type="CDD" id="cd00093">
    <property type="entry name" value="HTH_XRE"/>
    <property type="match status" value="1"/>
</dbReference>
<dbReference type="PROSITE" id="PS50943">
    <property type="entry name" value="HTH_CROC1"/>
    <property type="match status" value="1"/>
</dbReference>
<dbReference type="EMBL" id="JACICC010000004">
    <property type="protein sequence ID" value="MBB3809842.1"/>
    <property type="molecule type" value="Genomic_DNA"/>
</dbReference>
<dbReference type="SMART" id="SM00530">
    <property type="entry name" value="HTH_XRE"/>
    <property type="match status" value="1"/>
</dbReference>
<organism evidence="2 3">
    <name type="scientific">Pseudochelatococcus contaminans</name>
    <dbReference type="NCBI Taxonomy" id="1538103"/>
    <lineage>
        <taxon>Bacteria</taxon>
        <taxon>Pseudomonadati</taxon>
        <taxon>Pseudomonadota</taxon>
        <taxon>Alphaproteobacteria</taxon>
        <taxon>Hyphomicrobiales</taxon>
        <taxon>Chelatococcaceae</taxon>
        <taxon>Pseudochelatococcus</taxon>
    </lineage>
</organism>
<dbReference type="Pfam" id="PF01381">
    <property type="entry name" value="HTH_3"/>
    <property type="match status" value="1"/>
</dbReference>
<protein>
    <submittedName>
        <fullName evidence="2">Transcriptional regulator with XRE-family HTH domain</fullName>
    </submittedName>
</protein>
<dbReference type="SUPFAM" id="SSF47413">
    <property type="entry name" value="lambda repressor-like DNA-binding domains"/>
    <property type="match status" value="1"/>
</dbReference>
<gene>
    <name evidence="2" type="ORF">FHS81_001930</name>
</gene>
<dbReference type="AlphaFoldDB" id="A0A7W6EHK5"/>
<evidence type="ECO:0000313" key="3">
    <source>
        <dbReference type="Proteomes" id="UP000537592"/>
    </source>
</evidence>
<evidence type="ECO:0000259" key="1">
    <source>
        <dbReference type="PROSITE" id="PS50943"/>
    </source>
</evidence>
<name>A0A7W6EHK5_9HYPH</name>
<dbReference type="Proteomes" id="UP000537592">
    <property type="component" value="Unassembled WGS sequence"/>
</dbReference>
<dbReference type="GO" id="GO:0003677">
    <property type="term" value="F:DNA binding"/>
    <property type="evidence" value="ECO:0007669"/>
    <property type="project" value="InterPro"/>
</dbReference>
<sequence>MDIFGHRLKERAKQLGISNAEAARRCGLDERRYGHYVAGRREPDLATLVRIAGTLGTTPNWLLGLSPDDSPATSRTPFDDRLAFAAQALPEKELALLVTLAEAMERHTSSSAAINKFPEHSGSPES</sequence>
<reference evidence="2 3" key="1">
    <citation type="submission" date="2020-08" db="EMBL/GenBank/DDBJ databases">
        <title>Genomic Encyclopedia of Type Strains, Phase IV (KMG-IV): sequencing the most valuable type-strain genomes for metagenomic binning, comparative biology and taxonomic classification.</title>
        <authorList>
            <person name="Goeker M."/>
        </authorList>
    </citation>
    <scope>NUCLEOTIDE SEQUENCE [LARGE SCALE GENOMIC DNA]</scope>
    <source>
        <strain evidence="2 3">DSM 28760</strain>
    </source>
</reference>
<keyword evidence="3" id="KW-1185">Reference proteome</keyword>
<dbReference type="InterPro" id="IPR010982">
    <property type="entry name" value="Lambda_DNA-bd_dom_sf"/>
</dbReference>
<accession>A0A7W6EHK5</accession>
<evidence type="ECO:0000313" key="2">
    <source>
        <dbReference type="EMBL" id="MBB3809842.1"/>
    </source>
</evidence>
<proteinExistence type="predicted"/>
<dbReference type="Gene3D" id="1.10.260.40">
    <property type="entry name" value="lambda repressor-like DNA-binding domains"/>
    <property type="match status" value="1"/>
</dbReference>